<dbReference type="NCBIfam" id="TIGR01875">
    <property type="entry name" value="cas_MJ0381"/>
    <property type="match status" value="1"/>
</dbReference>
<dbReference type="Pfam" id="PF01905">
    <property type="entry name" value="DevR"/>
    <property type="match status" value="1"/>
</dbReference>
<dbReference type="AlphaFoldDB" id="G7VBH1"/>
<dbReference type="OrthoDB" id="97643at2157"/>
<dbReference type="STRING" id="1104324.P186_0960"/>
<dbReference type="Proteomes" id="UP000005867">
    <property type="component" value="Chromosome"/>
</dbReference>
<organism evidence="3 4">
    <name type="scientific">Pyrobaculum ferrireducens</name>
    <dbReference type="NCBI Taxonomy" id="1104324"/>
    <lineage>
        <taxon>Archaea</taxon>
        <taxon>Thermoproteota</taxon>
        <taxon>Thermoprotei</taxon>
        <taxon>Thermoproteales</taxon>
        <taxon>Thermoproteaceae</taxon>
        <taxon>Pyrobaculum</taxon>
    </lineage>
</organism>
<dbReference type="RefSeq" id="WP_014288229.1">
    <property type="nucleotide sequence ID" value="NC_016645.1"/>
</dbReference>
<dbReference type="GeneID" id="11595219"/>
<keyword evidence="4" id="KW-1185">Reference proteome</keyword>
<dbReference type="InterPro" id="IPR052681">
    <property type="entry name" value="CRISPR-Cas7/Cst2/DevR"/>
</dbReference>
<dbReference type="GO" id="GO:0051607">
    <property type="term" value="P:defense response to virus"/>
    <property type="evidence" value="ECO:0007669"/>
    <property type="project" value="UniProtKB-KW"/>
</dbReference>
<dbReference type="PANTHER" id="PTHR37459:SF1">
    <property type="entry name" value="CRISPR-ASSOCIATED PROTEIN CAS7_CST2_DEVR"/>
    <property type="match status" value="1"/>
</dbReference>
<dbReference type="KEGG" id="pyr:P186_0960"/>
<name>G7VBH1_9CREN</name>
<protein>
    <submittedName>
        <fullName evidence="3">CRISPR-associated autoregulator, DevR family</fullName>
    </submittedName>
</protein>
<evidence type="ECO:0000256" key="1">
    <source>
        <dbReference type="ARBA" id="ARBA00023118"/>
    </source>
</evidence>
<proteinExistence type="predicted"/>
<evidence type="ECO:0000313" key="3">
    <source>
        <dbReference type="EMBL" id="AET32401.1"/>
    </source>
</evidence>
<gene>
    <name evidence="3" type="ORF">P186_0960</name>
</gene>
<comment type="function">
    <text evidence="2">CRISPR (clustered regularly interspaced short palindromic repeat) is an adaptive immune system that provides protection against mobile genetic elements (viruses, transposable elements and conjugative plasmids). CRISPR clusters contain spacers, sequences complementary to antecedent mobile elements, and target invading nucleic acids. CRISPR clusters are transcribed and processed into CRISPR RNA (crRNA).</text>
</comment>
<dbReference type="BioCyc" id="PSP1104324:GJSN-940-MONOMER"/>
<dbReference type="EMBL" id="CP003098">
    <property type="protein sequence ID" value="AET32401.1"/>
    <property type="molecule type" value="Genomic_DNA"/>
</dbReference>
<dbReference type="InterPro" id="IPR010154">
    <property type="entry name" value="CRISPR-assoc_Cas7/Cst2/DevR"/>
</dbReference>
<evidence type="ECO:0000256" key="2">
    <source>
        <dbReference type="ARBA" id="ARBA00025626"/>
    </source>
</evidence>
<sequence>MYVSFGFRFRAEVEALNMAEAVGNYTRHRTAPVMVIERDQDGRVIAYKVTMAPAVSGQSIAFGFMSALVKLANQRNLPVCDECQNYSKLGGFFKRADRPEIGRDERIRTCVVEDVTGFMATKERGGGEKGGMIRRTSPVMFSYMVPDSYSARGVVMPQLHVRYNLQNPQQQVPYQVEAGTAIYIHGVAIDVERIGRFEDSDGYVGDRKARIEAVFDALKALYGGLLFGAKKARYTPIFEALGGIAAISHPIPFTVSPPRMRDYVEENAKRAAAYIGEVSLFCFDKEGITSCGKTGDKVKAVSNLEELINSVKDLVLNKIK</sequence>
<evidence type="ECO:0000313" key="4">
    <source>
        <dbReference type="Proteomes" id="UP000005867"/>
    </source>
</evidence>
<dbReference type="HOGENOM" id="CLU_054331_0_0_2"/>
<keyword evidence="1" id="KW-0051">Antiviral defense</keyword>
<accession>G7VBH1</accession>
<dbReference type="eggNOG" id="arCOG03617">
    <property type="taxonomic scope" value="Archaea"/>
</dbReference>
<dbReference type="PANTHER" id="PTHR37459">
    <property type="match status" value="1"/>
</dbReference>
<reference evidence="3 4" key="1">
    <citation type="journal article" date="2012" name="J. Bacteriol.">
        <title>Complete genome sequence of strain 1860, a crenarchaeon of the genus pyrobaculum able to grow with various electron acceptors.</title>
        <authorList>
            <person name="Mardanov A.V."/>
            <person name="Gumerov V.M."/>
            <person name="Slobodkina G.B."/>
            <person name="Beletsky A.V."/>
            <person name="Bonch-Osmolovskaya E.A."/>
            <person name="Ravin N.V."/>
            <person name="Skryabin K.G."/>
        </authorList>
    </citation>
    <scope>NUCLEOTIDE SEQUENCE [LARGE SCALE GENOMIC DNA]</scope>
    <source>
        <strain evidence="3 4">1860</strain>
    </source>
</reference>